<dbReference type="SUPFAM" id="SSF55874">
    <property type="entry name" value="ATPase domain of HSP90 chaperone/DNA topoisomerase II/histidine kinase"/>
    <property type="match status" value="1"/>
</dbReference>
<evidence type="ECO:0000256" key="1">
    <source>
        <dbReference type="ARBA" id="ARBA00000085"/>
    </source>
</evidence>
<dbReference type="GO" id="GO:0005524">
    <property type="term" value="F:ATP binding"/>
    <property type="evidence" value="ECO:0007669"/>
    <property type="project" value="UniProtKB-KW"/>
</dbReference>
<organism evidence="12 13">
    <name type="scientific">Bdellovibrio bacteriovorus</name>
    <dbReference type="NCBI Taxonomy" id="959"/>
    <lineage>
        <taxon>Bacteria</taxon>
        <taxon>Pseudomonadati</taxon>
        <taxon>Bdellovibrionota</taxon>
        <taxon>Bdellovibrionia</taxon>
        <taxon>Bdellovibrionales</taxon>
        <taxon>Pseudobdellovibrionaceae</taxon>
        <taxon>Bdellovibrio</taxon>
    </lineage>
</organism>
<dbReference type="PROSITE" id="PS50109">
    <property type="entry name" value="HIS_KIN"/>
    <property type="match status" value="1"/>
</dbReference>
<keyword evidence="8" id="KW-0418">Kinase</keyword>
<evidence type="ECO:0000256" key="5">
    <source>
        <dbReference type="ARBA" id="ARBA00022553"/>
    </source>
</evidence>
<reference evidence="12 13" key="1">
    <citation type="submission" date="2016-03" db="EMBL/GenBank/DDBJ databases">
        <authorList>
            <person name="Ploux O."/>
        </authorList>
    </citation>
    <scope>NUCLEOTIDE SEQUENCE [LARGE SCALE GENOMIC DNA]</scope>
    <source>
        <strain evidence="12 13">EC13</strain>
    </source>
</reference>
<dbReference type="RefSeq" id="WP_063205152.1">
    <property type="nucleotide sequence ID" value="NZ_LUKD01000001.1"/>
</dbReference>
<dbReference type="CDD" id="cd00075">
    <property type="entry name" value="HATPase"/>
    <property type="match status" value="1"/>
</dbReference>
<keyword evidence="10" id="KW-0472">Membrane</keyword>
<dbReference type="Pfam" id="PF02518">
    <property type="entry name" value="HATPase_c"/>
    <property type="match status" value="1"/>
</dbReference>
<dbReference type="InterPro" id="IPR036097">
    <property type="entry name" value="HisK_dim/P_sf"/>
</dbReference>
<evidence type="ECO:0000256" key="2">
    <source>
        <dbReference type="ARBA" id="ARBA00004651"/>
    </source>
</evidence>
<keyword evidence="4" id="KW-1003">Cell membrane</keyword>
<dbReference type="EMBL" id="LUKD01000001">
    <property type="protein sequence ID" value="KYG68458.1"/>
    <property type="molecule type" value="Genomic_DNA"/>
</dbReference>
<dbReference type="Proteomes" id="UP000075799">
    <property type="component" value="Unassembled WGS sequence"/>
</dbReference>
<dbReference type="Gene3D" id="3.30.565.10">
    <property type="entry name" value="Histidine kinase-like ATPase, C-terminal domain"/>
    <property type="match status" value="1"/>
</dbReference>
<name>A0A161PT46_BDEBC</name>
<comment type="subcellular location">
    <subcellularLocation>
        <location evidence="2">Cell membrane</location>
        <topology evidence="2">Multi-pass membrane protein</topology>
    </subcellularLocation>
</comment>
<dbReference type="EC" id="2.7.13.3" evidence="3"/>
<protein>
    <recommendedName>
        <fullName evidence="3">histidine kinase</fullName>
        <ecNumber evidence="3">2.7.13.3</ecNumber>
    </recommendedName>
</protein>
<evidence type="ECO:0000259" key="11">
    <source>
        <dbReference type="PROSITE" id="PS50109"/>
    </source>
</evidence>
<accession>A0A161PT46</accession>
<evidence type="ECO:0000313" key="13">
    <source>
        <dbReference type="Proteomes" id="UP000075799"/>
    </source>
</evidence>
<feature type="transmembrane region" description="Helical" evidence="10">
    <location>
        <begin position="314"/>
        <end position="335"/>
    </location>
</feature>
<dbReference type="InterPro" id="IPR050980">
    <property type="entry name" value="2C_sensor_his_kinase"/>
</dbReference>
<evidence type="ECO:0000256" key="7">
    <source>
        <dbReference type="ARBA" id="ARBA00022741"/>
    </source>
</evidence>
<comment type="caution">
    <text evidence="12">The sequence shown here is derived from an EMBL/GenBank/DDBJ whole genome shotgun (WGS) entry which is preliminary data.</text>
</comment>
<dbReference type="PRINTS" id="PR00344">
    <property type="entry name" value="BCTRLSENSOR"/>
</dbReference>
<dbReference type="InterPro" id="IPR003661">
    <property type="entry name" value="HisK_dim/P_dom"/>
</dbReference>
<dbReference type="SUPFAM" id="SSF47384">
    <property type="entry name" value="Homodimeric domain of signal transducing histidine kinase"/>
    <property type="match status" value="1"/>
</dbReference>
<feature type="transmembrane region" description="Helical" evidence="10">
    <location>
        <begin position="258"/>
        <end position="276"/>
    </location>
</feature>
<evidence type="ECO:0000256" key="6">
    <source>
        <dbReference type="ARBA" id="ARBA00022679"/>
    </source>
</evidence>
<sequence length="703" mass="79016">MSYLDALFLDLRGFLSRFPIHDSDVVEISISSLKEKNPTIPINKLQQLVEKIEMQKAKKIILAISPGEILASEEELDRFEKRLEKLSNLYLYSRWGAGEGRVFATSRHFDEFSRHLIHKFHLNVSDQRTRKLVFSMDGIGLDSDLKDFLKVFELPNIDLDKAQGVIDVLGTKQVYIKFYSADKLGTFSLDTENLVQVRDKIVIISSEDHHSGAISTHQFARFSFSEDATNEGYFSEGKYLITIVNNIKNTDWIKEAKASANFFWIFFVISLELFLLRKFYHRPALFVAWSFIVPTLAFLLSLAVFRFYSLNLDFSRILVGGLIIQYLGIPILFIVSLRSADRKLFEESKKSEREKLQARIMVKAATTEATLRMVGQVSHDIRSPLMALQVASSLLKGQVSGDLRDLIENATQRIRNISEDLFQRYKTKGSDLVQGDTSLKAALSELISSYEKVHEKARFLNQVPSDVIAYWPLYAIQRSFSNLLNNSLEACYAKGIDPLIEISAEKQAGIIVIYLKDNGPGIPTEHVKSLFKEGSTFNKKGGTGLGLYQVKKDLELTGGVVSYIPSAQGACFKIVVPMALEAVRFGVSESAVIVTAEDSASLRKRFEDVGIKVSSFSTLSKAKEFLIANPEKNLTLIADLLFPGEEETGFDLLDSLPQKHLYKAVLCTSLVESADIQELANKKGALLVRRSFFDSIQIARAKT</sequence>
<dbReference type="InterPro" id="IPR004358">
    <property type="entry name" value="Sig_transdc_His_kin-like_C"/>
</dbReference>
<dbReference type="Pfam" id="PF00512">
    <property type="entry name" value="HisKA"/>
    <property type="match status" value="1"/>
</dbReference>
<evidence type="ECO:0000256" key="10">
    <source>
        <dbReference type="SAM" id="Phobius"/>
    </source>
</evidence>
<dbReference type="SMART" id="SM00387">
    <property type="entry name" value="HATPase_c"/>
    <property type="match status" value="1"/>
</dbReference>
<dbReference type="InterPro" id="IPR036890">
    <property type="entry name" value="HATPase_C_sf"/>
</dbReference>
<comment type="catalytic activity">
    <reaction evidence="1">
        <text>ATP + protein L-histidine = ADP + protein N-phospho-L-histidine.</text>
        <dbReference type="EC" id="2.7.13.3"/>
    </reaction>
</comment>
<proteinExistence type="predicted"/>
<dbReference type="CDD" id="cd00082">
    <property type="entry name" value="HisKA"/>
    <property type="match status" value="1"/>
</dbReference>
<keyword evidence="5" id="KW-0597">Phosphoprotein</keyword>
<dbReference type="Gene3D" id="1.10.287.130">
    <property type="match status" value="1"/>
</dbReference>
<evidence type="ECO:0000256" key="3">
    <source>
        <dbReference type="ARBA" id="ARBA00012438"/>
    </source>
</evidence>
<gene>
    <name evidence="12" type="ORF">AZI87_04200</name>
</gene>
<keyword evidence="10" id="KW-1133">Transmembrane helix</keyword>
<dbReference type="PANTHER" id="PTHR44936">
    <property type="entry name" value="SENSOR PROTEIN CREC"/>
    <property type="match status" value="1"/>
</dbReference>
<dbReference type="SMART" id="SM00388">
    <property type="entry name" value="HisKA"/>
    <property type="match status" value="1"/>
</dbReference>
<feature type="domain" description="Histidine kinase" evidence="11">
    <location>
        <begin position="376"/>
        <end position="580"/>
    </location>
</feature>
<keyword evidence="10" id="KW-0812">Transmembrane</keyword>
<keyword evidence="9" id="KW-0067">ATP-binding</keyword>
<dbReference type="InterPro" id="IPR003594">
    <property type="entry name" value="HATPase_dom"/>
</dbReference>
<dbReference type="AlphaFoldDB" id="A0A161PT46"/>
<feature type="transmembrane region" description="Helical" evidence="10">
    <location>
        <begin position="283"/>
        <end position="308"/>
    </location>
</feature>
<evidence type="ECO:0000313" key="12">
    <source>
        <dbReference type="EMBL" id="KYG68458.1"/>
    </source>
</evidence>
<keyword evidence="7" id="KW-0547">Nucleotide-binding</keyword>
<evidence type="ECO:0000256" key="4">
    <source>
        <dbReference type="ARBA" id="ARBA00022475"/>
    </source>
</evidence>
<dbReference type="PANTHER" id="PTHR44936:SF10">
    <property type="entry name" value="SENSOR PROTEIN RSTB"/>
    <property type="match status" value="1"/>
</dbReference>
<dbReference type="GO" id="GO:0000155">
    <property type="term" value="F:phosphorelay sensor kinase activity"/>
    <property type="evidence" value="ECO:0007669"/>
    <property type="project" value="InterPro"/>
</dbReference>
<keyword evidence="6" id="KW-0808">Transferase</keyword>
<dbReference type="InterPro" id="IPR005467">
    <property type="entry name" value="His_kinase_dom"/>
</dbReference>
<dbReference type="GO" id="GO:0005886">
    <property type="term" value="C:plasma membrane"/>
    <property type="evidence" value="ECO:0007669"/>
    <property type="project" value="UniProtKB-SubCell"/>
</dbReference>
<evidence type="ECO:0000256" key="8">
    <source>
        <dbReference type="ARBA" id="ARBA00022777"/>
    </source>
</evidence>
<evidence type="ECO:0000256" key="9">
    <source>
        <dbReference type="ARBA" id="ARBA00022840"/>
    </source>
</evidence>
<dbReference type="OrthoDB" id="5288565at2"/>